<dbReference type="AlphaFoldDB" id="A0A816P0Y3"/>
<keyword evidence="1" id="KW-0812">Transmembrane</keyword>
<evidence type="ECO:0000313" key="3">
    <source>
        <dbReference type="Proteomes" id="UP000663887"/>
    </source>
</evidence>
<dbReference type="EMBL" id="CAJNRG010002024">
    <property type="protein sequence ID" value="CAF2042633.1"/>
    <property type="molecule type" value="Genomic_DNA"/>
</dbReference>
<comment type="caution">
    <text evidence="2">The sequence shown here is derived from an EMBL/GenBank/DDBJ whole genome shotgun (WGS) entry which is preliminary data.</text>
</comment>
<organism evidence="2 3">
    <name type="scientific">Rotaria magnacalcarata</name>
    <dbReference type="NCBI Taxonomy" id="392030"/>
    <lineage>
        <taxon>Eukaryota</taxon>
        <taxon>Metazoa</taxon>
        <taxon>Spiralia</taxon>
        <taxon>Gnathifera</taxon>
        <taxon>Rotifera</taxon>
        <taxon>Eurotatoria</taxon>
        <taxon>Bdelloidea</taxon>
        <taxon>Philodinida</taxon>
        <taxon>Philodinidae</taxon>
        <taxon>Rotaria</taxon>
    </lineage>
</organism>
<feature type="transmembrane region" description="Helical" evidence="1">
    <location>
        <begin position="38"/>
        <end position="64"/>
    </location>
</feature>
<gene>
    <name evidence="2" type="ORF">XDN619_LOCUS6989</name>
</gene>
<protein>
    <submittedName>
        <fullName evidence="2">Uncharacterized protein</fullName>
    </submittedName>
</protein>
<feature type="transmembrane region" description="Helical" evidence="1">
    <location>
        <begin position="109"/>
        <end position="129"/>
    </location>
</feature>
<feature type="transmembrane region" description="Helical" evidence="1">
    <location>
        <begin position="76"/>
        <end position="97"/>
    </location>
</feature>
<sequence>MMAILMFGRSHFFGYEQPDDDEELNNQERSYNSLANHFIKLLIIEIQLTFIYCVVALVSTYTLNITHITRMKLKRWIIESFYAPLTIYCFFYVHYVYRFGEHIYNCNRSSYTQFTSIIKVIIFVIIRYMELYPSSTLNSSPISLFYRFCNSSDKQYMHELYFPRFFLNDKTLAWITDNEAEFWTNQNSFQENKPFQSKHISSNNQLPDGDYFKFDYLLEKIIKKK</sequence>
<keyword evidence="1" id="KW-1133">Transmembrane helix</keyword>
<evidence type="ECO:0000313" key="2">
    <source>
        <dbReference type="EMBL" id="CAF2042633.1"/>
    </source>
</evidence>
<name>A0A816P0Y3_9BILA</name>
<evidence type="ECO:0000256" key="1">
    <source>
        <dbReference type="SAM" id="Phobius"/>
    </source>
</evidence>
<keyword evidence="1" id="KW-0472">Membrane</keyword>
<reference evidence="2" key="1">
    <citation type="submission" date="2021-02" db="EMBL/GenBank/DDBJ databases">
        <authorList>
            <person name="Nowell W R."/>
        </authorList>
    </citation>
    <scope>NUCLEOTIDE SEQUENCE</scope>
</reference>
<proteinExistence type="predicted"/>
<dbReference type="Proteomes" id="UP000663887">
    <property type="component" value="Unassembled WGS sequence"/>
</dbReference>
<accession>A0A816P0Y3</accession>